<organism evidence="1 2">
    <name type="scientific">Labilithrix luteola</name>
    <dbReference type="NCBI Taxonomy" id="1391654"/>
    <lineage>
        <taxon>Bacteria</taxon>
        <taxon>Pseudomonadati</taxon>
        <taxon>Myxococcota</taxon>
        <taxon>Polyangia</taxon>
        <taxon>Polyangiales</taxon>
        <taxon>Labilitrichaceae</taxon>
        <taxon>Labilithrix</taxon>
    </lineage>
</organism>
<proteinExistence type="predicted"/>
<dbReference type="STRING" id="1391654.AKJ09_03915"/>
<reference evidence="1 2" key="1">
    <citation type="submission" date="2015-08" db="EMBL/GenBank/DDBJ databases">
        <authorList>
            <person name="Babu N.S."/>
            <person name="Beckwith C.J."/>
            <person name="Beseler K.G."/>
            <person name="Brison A."/>
            <person name="Carone J.V."/>
            <person name="Caskin T.P."/>
            <person name="Diamond M."/>
            <person name="Durham M.E."/>
            <person name="Foxe J.M."/>
            <person name="Go M."/>
            <person name="Henderson B.A."/>
            <person name="Jones I.B."/>
            <person name="McGettigan J.A."/>
            <person name="Micheletti S.J."/>
            <person name="Nasrallah M.E."/>
            <person name="Ortiz D."/>
            <person name="Piller C.R."/>
            <person name="Privatt S.R."/>
            <person name="Schneider S.L."/>
            <person name="Sharp S."/>
            <person name="Smith T.C."/>
            <person name="Stanton J.D."/>
            <person name="Ullery H.E."/>
            <person name="Wilson R.J."/>
            <person name="Serrano M.G."/>
            <person name="Buck G."/>
            <person name="Lee V."/>
            <person name="Wang Y."/>
            <person name="Carvalho R."/>
            <person name="Voegtly L."/>
            <person name="Shi R."/>
            <person name="Duckworth R."/>
            <person name="Johnson A."/>
            <person name="Loviza R."/>
            <person name="Walstead R."/>
            <person name="Shah Z."/>
            <person name="Kiflezghi M."/>
            <person name="Wade K."/>
            <person name="Ball S.L."/>
            <person name="Bradley K.W."/>
            <person name="Asai D.J."/>
            <person name="Bowman C.A."/>
            <person name="Russell D.A."/>
            <person name="Pope W.H."/>
            <person name="Jacobs-Sera D."/>
            <person name="Hendrix R.W."/>
            <person name="Hatfull G.F."/>
        </authorList>
    </citation>
    <scope>NUCLEOTIDE SEQUENCE [LARGE SCALE GENOMIC DNA]</scope>
    <source>
        <strain evidence="1 2">DSM 27648</strain>
    </source>
</reference>
<keyword evidence="2" id="KW-1185">Reference proteome</keyword>
<dbReference type="AlphaFoldDB" id="A0A0K1PV64"/>
<evidence type="ECO:0000313" key="2">
    <source>
        <dbReference type="Proteomes" id="UP000064967"/>
    </source>
</evidence>
<accession>A0A0K1PV64</accession>
<dbReference type="KEGG" id="llu:AKJ09_03915"/>
<gene>
    <name evidence="1" type="ORF">AKJ09_03915</name>
</gene>
<dbReference type="Proteomes" id="UP000064967">
    <property type="component" value="Chromosome"/>
</dbReference>
<sequence>MRVKVPPGATVHLRFGSFRTIRRRARLPGTVEKRRLL</sequence>
<name>A0A0K1PV64_9BACT</name>
<dbReference type="EMBL" id="CP012333">
    <property type="protein sequence ID" value="AKU97251.1"/>
    <property type="molecule type" value="Genomic_DNA"/>
</dbReference>
<protein>
    <submittedName>
        <fullName evidence="1">Uncharacterized protein</fullName>
    </submittedName>
</protein>
<evidence type="ECO:0000313" key="1">
    <source>
        <dbReference type="EMBL" id="AKU97251.1"/>
    </source>
</evidence>